<keyword evidence="2" id="KW-0282">Flagellum</keyword>
<dbReference type="Gene3D" id="1.20.58.300">
    <property type="entry name" value="FlgN-like"/>
    <property type="match status" value="1"/>
</dbReference>
<keyword evidence="3" id="KW-1185">Reference proteome</keyword>
<name>A0ABW0GNE0_9MICO</name>
<dbReference type="InterPro" id="IPR036679">
    <property type="entry name" value="FlgN-like_sf"/>
</dbReference>
<dbReference type="SUPFAM" id="SSF140566">
    <property type="entry name" value="FlgN-like"/>
    <property type="match status" value="1"/>
</dbReference>
<gene>
    <name evidence="2" type="primary">flgN</name>
    <name evidence="2" type="ORF">ACFPJ6_11880</name>
</gene>
<evidence type="ECO:0000313" key="2">
    <source>
        <dbReference type="EMBL" id="MFC5381493.1"/>
    </source>
</evidence>
<organism evidence="2 3">
    <name type="scientific">Aquipuribacter nitratireducens</name>
    <dbReference type="NCBI Taxonomy" id="650104"/>
    <lineage>
        <taxon>Bacteria</taxon>
        <taxon>Bacillati</taxon>
        <taxon>Actinomycetota</taxon>
        <taxon>Actinomycetes</taxon>
        <taxon>Micrococcales</taxon>
        <taxon>Intrasporangiaceae</taxon>
        <taxon>Aquipuribacter</taxon>
    </lineage>
</organism>
<dbReference type="EMBL" id="JBHSLD010000009">
    <property type="protein sequence ID" value="MFC5381493.1"/>
    <property type="molecule type" value="Genomic_DNA"/>
</dbReference>
<keyword evidence="2" id="KW-0966">Cell projection</keyword>
<sequence>MALADFCRILWRERELLELLLFKLEEEQLVLASGRSRWLAHATREVEAVLEQIRRSEQVRSLETDVVALELGLPVGPSLAAIARVAPEPYSAMLLAHRDSFLALTAEITELAQANRRLLHEGMVSLSEALAAVEEPVGTYGPGASRSVPRQGAGRLVDEAL</sequence>
<dbReference type="Pfam" id="PF05130">
    <property type="entry name" value="FlgN"/>
    <property type="match status" value="1"/>
</dbReference>
<evidence type="ECO:0000313" key="3">
    <source>
        <dbReference type="Proteomes" id="UP001596122"/>
    </source>
</evidence>
<dbReference type="Proteomes" id="UP001596122">
    <property type="component" value="Unassembled WGS sequence"/>
</dbReference>
<dbReference type="InterPro" id="IPR007809">
    <property type="entry name" value="FlgN-like"/>
</dbReference>
<accession>A0ABW0GNE0</accession>
<dbReference type="RefSeq" id="WP_340269377.1">
    <property type="nucleotide sequence ID" value="NZ_JBBEOG010000004.1"/>
</dbReference>
<comment type="caution">
    <text evidence="2">The sequence shown here is derived from an EMBL/GenBank/DDBJ whole genome shotgun (WGS) entry which is preliminary data.</text>
</comment>
<reference evidence="3" key="1">
    <citation type="journal article" date="2019" name="Int. J. Syst. Evol. Microbiol.">
        <title>The Global Catalogue of Microorganisms (GCM) 10K type strain sequencing project: providing services to taxonomists for standard genome sequencing and annotation.</title>
        <authorList>
            <consortium name="The Broad Institute Genomics Platform"/>
            <consortium name="The Broad Institute Genome Sequencing Center for Infectious Disease"/>
            <person name="Wu L."/>
            <person name="Ma J."/>
        </authorList>
    </citation>
    <scope>NUCLEOTIDE SEQUENCE [LARGE SCALE GENOMIC DNA]</scope>
    <source>
        <strain evidence="3">CCUG 43114</strain>
    </source>
</reference>
<evidence type="ECO:0000256" key="1">
    <source>
        <dbReference type="ARBA" id="ARBA00022795"/>
    </source>
</evidence>
<proteinExistence type="predicted"/>
<protein>
    <submittedName>
        <fullName evidence="2">Flagellar export chaperone FlgN</fullName>
    </submittedName>
</protein>
<keyword evidence="2" id="KW-0969">Cilium</keyword>
<keyword evidence="1" id="KW-1005">Bacterial flagellum biogenesis</keyword>